<dbReference type="InterPro" id="IPR012675">
    <property type="entry name" value="Beta-grasp_dom_sf"/>
</dbReference>
<dbReference type="AlphaFoldDB" id="T1AHB1"/>
<reference evidence="1" key="2">
    <citation type="journal article" date="2014" name="ISME J.">
        <title>Microbial stratification in low pH oxic and suboxic macroscopic growths along an acid mine drainage.</title>
        <authorList>
            <person name="Mendez-Garcia C."/>
            <person name="Mesa V."/>
            <person name="Sprenger R.R."/>
            <person name="Richter M."/>
            <person name="Diez M.S."/>
            <person name="Solano J."/>
            <person name="Bargiela R."/>
            <person name="Golyshina O.V."/>
            <person name="Manteca A."/>
            <person name="Ramos J.L."/>
            <person name="Gallego J.R."/>
            <person name="Llorente I."/>
            <person name="Martins Dos Santos V.A."/>
            <person name="Jensen O.N."/>
            <person name="Pelaez A.I."/>
            <person name="Sanchez J."/>
            <person name="Ferrer M."/>
        </authorList>
    </citation>
    <scope>NUCLEOTIDE SEQUENCE</scope>
</reference>
<organism evidence="1">
    <name type="scientific">mine drainage metagenome</name>
    <dbReference type="NCBI Taxonomy" id="410659"/>
    <lineage>
        <taxon>unclassified sequences</taxon>
        <taxon>metagenomes</taxon>
        <taxon>ecological metagenomes</taxon>
    </lineage>
</organism>
<sequence>MVNDAYEFNILRTDANGKQQYASYHVPKDKISTVLEGLQYIERNIDRSLTVR</sequence>
<protein>
    <submittedName>
        <fullName evidence="1">Succinate dehydrogenase iron-sulfur subunit</fullName>
    </submittedName>
</protein>
<reference evidence="1" key="1">
    <citation type="submission" date="2013-08" db="EMBL/GenBank/DDBJ databases">
        <authorList>
            <person name="Mendez C."/>
            <person name="Richter M."/>
            <person name="Ferrer M."/>
            <person name="Sanchez J."/>
        </authorList>
    </citation>
    <scope>NUCLEOTIDE SEQUENCE</scope>
</reference>
<gene>
    <name evidence="1" type="ORF">B1B_09094</name>
</gene>
<feature type="non-terminal residue" evidence="1">
    <location>
        <position position="52"/>
    </location>
</feature>
<dbReference type="Gene3D" id="3.10.20.30">
    <property type="match status" value="1"/>
</dbReference>
<dbReference type="EMBL" id="AUZY01005965">
    <property type="protein sequence ID" value="EQD56038.1"/>
    <property type="molecule type" value="Genomic_DNA"/>
</dbReference>
<proteinExistence type="predicted"/>
<name>T1AHB1_9ZZZZ</name>
<accession>T1AHB1</accession>
<evidence type="ECO:0000313" key="1">
    <source>
        <dbReference type="EMBL" id="EQD56038.1"/>
    </source>
</evidence>
<comment type="caution">
    <text evidence="1">The sequence shown here is derived from an EMBL/GenBank/DDBJ whole genome shotgun (WGS) entry which is preliminary data.</text>
</comment>